<dbReference type="EMBL" id="BAAFSV010000006">
    <property type="protein sequence ID" value="GAB1320053.1"/>
    <property type="molecule type" value="Genomic_DNA"/>
</dbReference>
<evidence type="ECO:0000313" key="2">
    <source>
        <dbReference type="EMBL" id="GAB1320053.1"/>
    </source>
</evidence>
<feature type="compositionally biased region" description="Low complexity" evidence="1">
    <location>
        <begin position="152"/>
        <end position="162"/>
    </location>
</feature>
<gene>
    <name evidence="2" type="ORF">MFIFM68171_10263</name>
</gene>
<dbReference type="GeneID" id="98181005"/>
<evidence type="ECO:0000313" key="3">
    <source>
        <dbReference type="Proteomes" id="UP001628179"/>
    </source>
</evidence>
<comment type="caution">
    <text evidence="2">The sequence shown here is derived from an EMBL/GenBank/DDBJ whole genome shotgun (WGS) entry which is preliminary data.</text>
</comment>
<feature type="compositionally biased region" description="Acidic residues" evidence="1">
    <location>
        <begin position="65"/>
        <end position="93"/>
    </location>
</feature>
<feature type="region of interest" description="Disordered" evidence="1">
    <location>
        <begin position="52"/>
        <end position="169"/>
    </location>
</feature>
<reference evidence="2 3" key="1">
    <citation type="submission" date="2024-09" db="EMBL/GenBank/DDBJ databases">
        <title>Itraconazole resistance in Madurella fahalii resulting from another homologue of gene encoding cytochrome P450 14-alpha sterol demethylase (CYP51).</title>
        <authorList>
            <person name="Yoshioka I."/>
            <person name="Fahal A.H."/>
            <person name="Kaneko S."/>
            <person name="Yaguchi T."/>
        </authorList>
    </citation>
    <scope>NUCLEOTIDE SEQUENCE [LARGE SCALE GENOMIC DNA]</scope>
    <source>
        <strain evidence="2 3">IFM 68171</strain>
    </source>
</reference>
<dbReference type="RefSeq" id="XP_070921783.1">
    <property type="nucleotide sequence ID" value="XM_071065682.1"/>
</dbReference>
<evidence type="ECO:0000256" key="1">
    <source>
        <dbReference type="SAM" id="MobiDB-lite"/>
    </source>
</evidence>
<proteinExistence type="predicted"/>
<name>A0ABQ0GQN3_9PEZI</name>
<feature type="compositionally biased region" description="Basic and acidic residues" evidence="1">
    <location>
        <begin position="100"/>
        <end position="111"/>
    </location>
</feature>
<accession>A0ABQ0GQN3</accession>
<sequence>MGRWSHLDSDEERLPDGMIRVGYDADTQVYTYRDSDGSYWEGAPGCRHGRLQRVSTAAPLPSITTDDDDIEGEEPPYMLYDDESDSDDGDDETWVGTDDGYSKRSQEKDALAEPTKARLHRRTTPRPDSHSRPSKNLPSLSGELTGRDKHSNNNNNDNNNNNVIQPRLSWDAGVDDVASTVYSEKKSVSGHEAQAPLRRAGTLSRLAGLVSRSRRAVLGRAATTRTKPAPAMAAEPGTSRRRRSDGGGGGQGKLRAAKTFDEILGQRANSPFP</sequence>
<keyword evidence="3" id="KW-1185">Reference proteome</keyword>
<feature type="compositionally biased region" description="Low complexity" evidence="1">
    <location>
        <begin position="220"/>
        <end position="234"/>
    </location>
</feature>
<protein>
    <submittedName>
        <fullName evidence="2">Uncharacterized protein</fullName>
    </submittedName>
</protein>
<organism evidence="2 3">
    <name type="scientific">Madurella fahalii</name>
    <dbReference type="NCBI Taxonomy" id="1157608"/>
    <lineage>
        <taxon>Eukaryota</taxon>
        <taxon>Fungi</taxon>
        <taxon>Dikarya</taxon>
        <taxon>Ascomycota</taxon>
        <taxon>Pezizomycotina</taxon>
        <taxon>Sordariomycetes</taxon>
        <taxon>Sordariomycetidae</taxon>
        <taxon>Sordariales</taxon>
        <taxon>Sordariales incertae sedis</taxon>
        <taxon>Madurella</taxon>
    </lineage>
</organism>
<dbReference type="Proteomes" id="UP001628179">
    <property type="component" value="Unassembled WGS sequence"/>
</dbReference>
<feature type="region of interest" description="Disordered" evidence="1">
    <location>
        <begin position="218"/>
        <end position="273"/>
    </location>
</feature>